<evidence type="ECO:0000313" key="2">
    <source>
        <dbReference type="EMBL" id="CAD8068257.1"/>
    </source>
</evidence>
<dbReference type="OMA" id="YSIVQIR"/>
<evidence type="ECO:0000256" key="1">
    <source>
        <dbReference type="SAM" id="Phobius"/>
    </source>
</evidence>
<organism evidence="2 3">
    <name type="scientific">Paramecium primaurelia</name>
    <dbReference type="NCBI Taxonomy" id="5886"/>
    <lineage>
        <taxon>Eukaryota</taxon>
        <taxon>Sar</taxon>
        <taxon>Alveolata</taxon>
        <taxon>Ciliophora</taxon>
        <taxon>Intramacronucleata</taxon>
        <taxon>Oligohymenophorea</taxon>
        <taxon>Peniculida</taxon>
        <taxon>Parameciidae</taxon>
        <taxon>Paramecium</taxon>
    </lineage>
</organism>
<keyword evidence="3" id="KW-1185">Reference proteome</keyword>
<evidence type="ECO:0008006" key="4">
    <source>
        <dbReference type="Google" id="ProtNLM"/>
    </source>
</evidence>
<keyword evidence="1" id="KW-0472">Membrane</keyword>
<dbReference type="EMBL" id="CAJJDM010000041">
    <property type="protein sequence ID" value="CAD8068257.1"/>
    <property type="molecule type" value="Genomic_DNA"/>
</dbReference>
<proteinExistence type="predicted"/>
<gene>
    <name evidence="2" type="ORF">PPRIM_AZ9-3.1.T0420066</name>
</gene>
<feature type="transmembrane region" description="Helical" evidence="1">
    <location>
        <begin position="56"/>
        <end position="75"/>
    </location>
</feature>
<protein>
    <recommendedName>
        <fullName evidence="4">Transmembrane protein</fullName>
    </recommendedName>
</protein>
<sequence length="569" mass="67348">MNKYSLRFDNPKMENLYFQDQFEELFNFYTWACCLGTISAICVFTMEFVVPFGFGFWKYTLIMIPLGFGFSHRLIKILPQYFNYVLAMMNISLGGLIFILLYFFSHSDILFLAGQTVAMIQYSLLLGSNIVINILVLLINQIGLMILGSIIQNYFNSLQLMFILALVLVLKSIWSSEKMKRQFFLLKHQNFQLHKQLDNVFSLKILRCKFDKKLNQLLLVDINKQAEKIIQDQKQFLQFIRQYSIVQIRSLSQPFQILTNSQRFLYRTQNLEQILYNMLGGDDKEKSSEIYSETTKIAYRIGIYKIIEKNSVHLILLLQEDSEYQKILKLNKDIRKKNRNQRLLIACLENAKKSLQILKYLTNEIIDQKEQVYQNLLKKTKTISLISLSQSILFKSIHGYYNFLILNKMHQQFQEIIQFNIEKLIYDLHKLKCVFCNIKQLAITFEGDNTQCQSNYVLTLQLILNLLKDSFSNRTYKNISIQTQLLQQEKAKVMNYKIYLFTSEKIEKVYDPINKIIINQSSYIKKINKKILEIIGWNKQIIISHQINFDLIEYNLIHSLEEFKEVIKN</sequence>
<comment type="caution">
    <text evidence="2">The sequence shown here is derived from an EMBL/GenBank/DDBJ whole genome shotgun (WGS) entry which is preliminary data.</text>
</comment>
<feature type="transmembrane region" description="Helical" evidence="1">
    <location>
        <begin position="81"/>
        <end position="104"/>
    </location>
</feature>
<feature type="transmembrane region" description="Helical" evidence="1">
    <location>
        <begin position="28"/>
        <end position="49"/>
    </location>
</feature>
<feature type="transmembrane region" description="Helical" evidence="1">
    <location>
        <begin position="124"/>
        <end position="151"/>
    </location>
</feature>
<keyword evidence="1" id="KW-0812">Transmembrane</keyword>
<accession>A0A8S1LKN3</accession>
<dbReference type="AlphaFoldDB" id="A0A8S1LKN3"/>
<keyword evidence="1" id="KW-1133">Transmembrane helix</keyword>
<feature type="transmembrane region" description="Helical" evidence="1">
    <location>
        <begin position="157"/>
        <end position="174"/>
    </location>
</feature>
<evidence type="ECO:0000313" key="3">
    <source>
        <dbReference type="Proteomes" id="UP000688137"/>
    </source>
</evidence>
<name>A0A8S1LKN3_PARPR</name>
<dbReference type="Proteomes" id="UP000688137">
    <property type="component" value="Unassembled WGS sequence"/>
</dbReference>
<reference evidence="2" key="1">
    <citation type="submission" date="2021-01" db="EMBL/GenBank/DDBJ databases">
        <authorList>
            <consortium name="Genoscope - CEA"/>
            <person name="William W."/>
        </authorList>
    </citation>
    <scope>NUCLEOTIDE SEQUENCE</scope>
</reference>